<dbReference type="GO" id="GO:1990351">
    <property type="term" value="C:transporter complex"/>
    <property type="evidence" value="ECO:0007669"/>
    <property type="project" value="TreeGrafter"/>
</dbReference>
<gene>
    <name evidence="1" type="ORF">SAMN04488243_11056</name>
</gene>
<protein>
    <recommendedName>
        <fullName evidence="3">LPS-assembly protein LptD</fullName>
    </recommendedName>
</protein>
<evidence type="ECO:0000313" key="1">
    <source>
        <dbReference type="EMBL" id="SDE78892.1"/>
    </source>
</evidence>
<reference evidence="2" key="1">
    <citation type="submission" date="2016-10" db="EMBL/GenBank/DDBJ databases">
        <authorList>
            <person name="Varghese N."/>
            <person name="Submissions S."/>
        </authorList>
    </citation>
    <scope>NUCLEOTIDE SEQUENCE [LARGE SCALE GENOMIC DNA]</scope>
    <source>
        <strain evidence="2">CGMCC 1.6992</strain>
    </source>
</reference>
<dbReference type="RefSeq" id="WP_093006584.1">
    <property type="nucleotide sequence ID" value="NZ_FNBC01000010.1"/>
</dbReference>
<dbReference type="EMBL" id="FNBC01000010">
    <property type="protein sequence ID" value="SDE78892.1"/>
    <property type="molecule type" value="Genomic_DNA"/>
</dbReference>
<dbReference type="GO" id="GO:0009279">
    <property type="term" value="C:cell outer membrane"/>
    <property type="evidence" value="ECO:0007669"/>
    <property type="project" value="TreeGrafter"/>
</dbReference>
<organism evidence="1 2">
    <name type="scientific">Thermus arciformis</name>
    <dbReference type="NCBI Taxonomy" id="482827"/>
    <lineage>
        <taxon>Bacteria</taxon>
        <taxon>Thermotogati</taxon>
        <taxon>Deinococcota</taxon>
        <taxon>Deinococci</taxon>
        <taxon>Thermales</taxon>
        <taxon>Thermaceae</taxon>
        <taxon>Thermus</taxon>
    </lineage>
</organism>
<evidence type="ECO:0008006" key="3">
    <source>
        <dbReference type="Google" id="ProtNLM"/>
    </source>
</evidence>
<sequence length="825" mass="91791">MRWLPLLLLLLLLPALAQERVIRVLEAERLELREEGGEEVLVLVGSPVRLERDGEALEAERVVYLRGKRLLFFSGKVRYRDREGRLIEAEELQVDLEDEGFDALEVRIEAENLLLTGPLCQRAAGAILLEEGYATPCASCGQEVPDYAFRAREVVLYPGDRVVARDVTLLVQEKPVLTLPVLLLYLSERRPRLEVGQDEGGLYVKADLPYVAAFGLGYTLLRYYQGRGYGFGLDHYGTGEAKERYFFLHTPPDTFQYRGEYGLKRQEFSVSALIERDDTREKLTRFRLEALLPGTPAPQDWRYALRLEGFLDHDPSTPPPRTLQRLPELEAQSPTLRQGPFSLQAGLQLGRYLAETNPLNRSARALGPYAEAGRLLLTHTESLVLVPWPGASLQAENRFRGFYYTTQNPDGEPERQVDWTTRAALRQTFGGLSLEAGYLRSVQEGESPFRFDALPQRRTHQATLALAFQERPLALSLKGGWDLEKTGYLPLEGEGRLQDQGYSLLLYHKRGLEEGPLETRLEGSLTPYPFSLRASLRYDHPKALFDPLLLQGAYALPAGSLNLAHRHGLNGEGPLETSLTLAYREGQEAYTLQARRDWPKDALQASGQAIFGPQSLSLQATLDPTALAYQAGFRSGSAPGPLLDLLLSGRYQEGFRGTNLRLGLTQALPEVAFRLTANLHLPEVEDGGVYLKDLAFSGGLELWPPSPPDASGENALPGLSLSGSLTYTRRPSSPEGYALALRNFGPTLTFLGRENTRLHLAALLSQNLPGEPLKPRFVLVLDRCCWAMRFTLDAAKSEVRLAFLYGGQAAEVLMDEEGVRLGGLP</sequence>
<name>A0A1G7FSY5_9DEIN</name>
<evidence type="ECO:0000313" key="2">
    <source>
        <dbReference type="Proteomes" id="UP000199446"/>
    </source>
</evidence>
<proteinExistence type="predicted"/>
<dbReference type="STRING" id="482827.SAMN04488243_11056"/>
<dbReference type="PANTHER" id="PTHR30189">
    <property type="entry name" value="LPS-ASSEMBLY PROTEIN"/>
    <property type="match status" value="1"/>
</dbReference>
<dbReference type="AlphaFoldDB" id="A0A1G7FSY5"/>
<dbReference type="Proteomes" id="UP000199446">
    <property type="component" value="Unassembled WGS sequence"/>
</dbReference>
<dbReference type="InterPro" id="IPR050218">
    <property type="entry name" value="LptD"/>
</dbReference>
<dbReference type="PANTHER" id="PTHR30189:SF1">
    <property type="entry name" value="LPS-ASSEMBLY PROTEIN LPTD"/>
    <property type="match status" value="1"/>
</dbReference>
<dbReference type="OrthoDB" id="28677at2"/>
<accession>A0A1G7FSY5</accession>
<keyword evidence="2" id="KW-1185">Reference proteome</keyword>